<dbReference type="InterPro" id="IPR027417">
    <property type="entry name" value="P-loop_NTPase"/>
</dbReference>
<dbReference type="UniPathway" id="UPA00574">
    <property type="reaction ID" value="UER00637"/>
</dbReference>
<proteinExistence type="predicted"/>
<evidence type="ECO:0000259" key="6">
    <source>
        <dbReference type="Pfam" id="PF00485"/>
    </source>
</evidence>
<organism evidence="7 8">
    <name type="scientific">Stylonychia lemnae</name>
    <name type="common">Ciliate</name>
    <dbReference type="NCBI Taxonomy" id="5949"/>
    <lineage>
        <taxon>Eukaryota</taxon>
        <taxon>Sar</taxon>
        <taxon>Alveolata</taxon>
        <taxon>Ciliophora</taxon>
        <taxon>Intramacronucleata</taxon>
        <taxon>Spirotrichea</taxon>
        <taxon>Stichotrichia</taxon>
        <taxon>Sporadotrichida</taxon>
        <taxon>Oxytrichidae</taxon>
        <taxon>Stylonychinae</taxon>
        <taxon>Stylonychia</taxon>
    </lineage>
</organism>
<gene>
    <name evidence="7" type="primary">Contig2791.g2989</name>
    <name evidence="7" type="ORF">STYLEM_8062</name>
</gene>
<dbReference type="Proteomes" id="UP000039865">
    <property type="component" value="Unassembled WGS sequence"/>
</dbReference>
<accession>A0A078AB25</accession>
<comment type="pathway">
    <text evidence="1">Pyrimidine metabolism; UMP biosynthesis via salvage pathway; UMP from uridine: step 1/1.</text>
</comment>
<evidence type="ECO:0000256" key="5">
    <source>
        <dbReference type="ARBA" id="ARBA00022777"/>
    </source>
</evidence>
<dbReference type="InParanoid" id="A0A078AB25"/>
<protein>
    <recommendedName>
        <fullName evidence="2">uridine/cytidine kinase</fullName>
        <ecNumber evidence="2">2.7.1.48</ecNumber>
    </recommendedName>
</protein>
<dbReference type="CDD" id="cd02023">
    <property type="entry name" value="UMPK"/>
    <property type="match status" value="1"/>
</dbReference>
<evidence type="ECO:0000256" key="3">
    <source>
        <dbReference type="ARBA" id="ARBA00022679"/>
    </source>
</evidence>
<evidence type="ECO:0000313" key="8">
    <source>
        <dbReference type="Proteomes" id="UP000039865"/>
    </source>
</evidence>
<evidence type="ECO:0000256" key="2">
    <source>
        <dbReference type="ARBA" id="ARBA00012137"/>
    </source>
</evidence>
<dbReference type="InterPro" id="IPR000764">
    <property type="entry name" value="Uridine_kinase-like"/>
</dbReference>
<dbReference type="SUPFAM" id="SSF52540">
    <property type="entry name" value="P-loop containing nucleoside triphosphate hydrolases"/>
    <property type="match status" value="1"/>
</dbReference>
<dbReference type="EMBL" id="CCKQ01007668">
    <property type="protein sequence ID" value="CDW79076.1"/>
    <property type="molecule type" value="Genomic_DNA"/>
</dbReference>
<dbReference type="InterPro" id="IPR006083">
    <property type="entry name" value="PRK/URK"/>
</dbReference>
<evidence type="ECO:0000256" key="1">
    <source>
        <dbReference type="ARBA" id="ARBA00004690"/>
    </source>
</evidence>
<dbReference type="PANTHER" id="PTHR10285">
    <property type="entry name" value="URIDINE KINASE"/>
    <property type="match status" value="1"/>
</dbReference>
<name>A0A078AB25_STYLE</name>
<dbReference type="GO" id="GO:0044206">
    <property type="term" value="P:UMP salvage"/>
    <property type="evidence" value="ECO:0007669"/>
    <property type="project" value="UniProtKB-UniPathway"/>
</dbReference>
<sequence>MDNTPSSRTQKPLLIGVTGGTASGKTSLCKYLLNSSLFQLTITLNSRLQELQKELDSTALTSHLTLFTKDYRKSNFQKWFNYIDFYMPDEDHDNANNYNFDHPNALDFDCAHQVIKDLLAGNDSKVPIYDFTSHQRTENQMEDVVSAPIVIFEGILSLYDIRIRDLMDLKIFVLTDDDVRLARRLLRDCSERGRTIDGVLYQYNRFVKKSYDEYIKPTMKYANIIVPFGSDNTTAIDFIVQNLRSKLQENINKRKPSFHMLNSLNISEAQMIEQSLEKDEEMVKVQKTLGFEIVDYAIEYIGFKKSVTYFEAGNQENYKLEIMIRQLINYESPMIVESKVQDKFFIQSPEYFYFQDALEQGKNKEIAQQETEIFLFYPELLQKHALKELTAALDSIQKLRKDDYQNIKVNVGVYFCSIWILQELKSHPLFKQLHIYTLSLNDKLREYPMLTVMEQYSENHAIWENQKKDHRAKLFGADFAPSNQEVQLTSKLCYKQFFESREKKTVIEKVKQK</sequence>
<dbReference type="GO" id="GO:0004849">
    <property type="term" value="F:uridine kinase activity"/>
    <property type="evidence" value="ECO:0007669"/>
    <property type="project" value="UniProtKB-EC"/>
</dbReference>
<dbReference type="Pfam" id="PF00485">
    <property type="entry name" value="PRK"/>
    <property type="match status" value="1"/>
</dbReference>
<keyword evidence="3" id="KW-0808">Transferase</keyword>
<dbReference type="AlphaFoldDB" id="A0A078AB25"/>
<feature type="domain" description="Phosphoribulokinase/uridine kinase" evidence="6">
    <location>
        <begin position="14"/>
        <end position="234"/>
    </location>
</feature>
<keyword evidence="8" id="KW-1185">Reference proteome</keyword>
<evidence type="ECO:0000313" key="7">
    <source>
        <dbReference type="EMBL" id="CDW79076.1"/>
    </source>
</evidence>
<reference evidence="7 8" key="1">
    <citation type="submission" date="2014-06" db="EMBL/GenBank/DDBJ databases">
        <authorList>
            <person name="Swart Estienne"/>
        </authorList>
    </citation>
    <scope>NUCLEOTIDE SEQUENCE [LARGE SCALE GENOMIC DNA]</scope>
    <source>
        <strain evidence="7 8">130c</strain>
    </source>
</reference>
<keyword evidence="5 7" id="KW-0418">Kinase</keyword>
<dbReference type="OrthoDB" id="106623at2759"/>
<dbReference type="EC" id="2.7.1.48" evidence="2"/>
<dbReference type="Gene3D" id="3.40.50.300">
    <property type="entry name" value="P-loop containing nucleotide triphosphate hydrolases"/>
    <property type="match status" value="1"/>
</dbReference>
<evidence type="ECO:0000256" key="4">
    <source>
        <dbReference type="ARBA" id="ARBA00022741"/>
    </source>
</evidence>
<dbReference type="GO" id="GO:0005524">
    <property type="term" value="F:ATP binding"/>
    <property type="evidence" value="ECO:0007669"/>
    <property type="project" value="InterPro"/>
</dbReference>
<keyword evidence="4" id="KW-0547">Nucleotide-binding</keyword>